<keyword evidence="3" id="KW-1185">Reference proteome</keyword>
<dbReference type="PANTHER" id="PTHR13774">
    <property type="entry name" value="PHENAZINE BIOSYNTHESIS PROTEIN"/>
    <property type="match status" value="1"/>
</dbReference>
<evidence type="ECO:0000313" key="2">
    <source>
        <dbReference type="EMBL" id="KIM98173.1"/>
    </source>
</evidence>
<evidence type="ECO:0000313" key="3">
    <source>
        <dbReference type="Proteomes" id="UP000054321"/>
    </source>
</evidence>
<dbReference type="OrthoDB" id="75169at2759"/>
<proteinExistence type="predicted"/>
<dbReference type="GO" id="GO:0005737">
    <property type="term" value="C:cytoplasm"/>
    <property type="evidence" value="ECO:0007669"/>
    <property type="project" value="TreeGrafter"/>
</dbReference>
<reference evidence="2 3" key="1">
    <citation type="submission" date="2014-04" db="EMBL/GenBank/DDBJ databases">
        <authorList>
            <consortium name="DOE Joint Genome Institute"/>
            <person name="Kuo A."/>
            <person name="Martino E."/>
            <person name="Perotto S."/>
            <person name="Kohler A."/>
            <person name="Nagy L.G."/>
            <person name="Floudas D."/>
            <person name="Copeland A."/>
            <person name="Barry K.W."/>
            <person name="Cichocki N."/>
            <person name="Veneault-Fourrey C."/>
            <person name="LaButti K."/>
            <person name="Lindquist E.A."/>
            <person name="Lipzen A."/>
            <person name="Lundell T."/>
            <person name="Morin E."/>
            <person name="Murat C."/>
            <person name="Sun H."/>
            <person name="Tunlid A."/>
            <person name="Henrissat B."/>
            <person name="Grigoriev I.V."/>
            <person name="Hibbett D.S."/>
            <person name="Martin F."/>
            <person name="Nordberg H.P."/>
            <person name="Cantor M.N."/>
            <person name="Hua S.X."/>
        </authorList>
    </citation>
    <scope>NUCLEOTIDE SEQUENCE [LARGE SCALE GENOMIC DNA]</scope>
    <source>
        <strain evidence="2 3">Zn</strain>
    </source>
</reference>
<organism evidence="2 3">
    <name type="scientific">Oidiodendron maius (strain Zn)</name>
    <dbReference type="NCBI Taxonomy" id="913774"/>
    <lineage>
        <taxon>Eukaryota</taxon>
        <taxon>Fungi</taxon>
        <taxon>Dikarya</taxon>
        <taxon>Ascomycota</taxon>
        <taxon>Pezizomycotina</taxon>
        <taxon>Leotiomycetes</taxon>
        <taxon>Leotiomycetes incertae sedis</taxon>
        <taxon>Myxotrichaceae</taxon>
        <taxon>Oidiodendron</taxon>
    </lineage>
</organism>
<dbReference type="GO" id="GO:0016853">
    <property type="term" value="F:isomerase activity"/>
    <property type="evidence" value="ECO:0007669"/>
    <property type="project" value="TreeGrafter"/>
</dbReference>
<dbReference type="EMBL" id="KN832881">
    <property type="protein sequence ID" value="KIM98173.1"/>
    <property type="molecule type" value="Genomic_DNA"/>
</dbReference>
<feature type="active site" evidence="1">
    <location>
        <position position="50"/>
    </location>
</feature>
<dbReference type="AlphaFoldDB" id="A0A0C3CGT3"/>
<evidence type="ECO:0000256" key="1">
    <source>
        <dbReference type="PIRSR" id="PIRSR016184-1"/>
    </source>
</evidence>
<dbReference type="SUPFAM" id="SSF54506">
    <property type="entry name" value="Diaminopimelate epimerase-like"/>
    <property type="match status" value="1"/>
</dbReference>
<dbReference type="Proteomes" id="UP000054321">
    <property type="component" value="Unassembled WGS sequence"/>
</dbReference>
<protein>
    <recommendedName>
        <fullName evidence="4">Phenazine biosynthesis protein</fullName>
    </recommendedName>
</protein>
<dbReference type="InParanoid" id="A0A0C3CGT3"/>
<gene>
    <name evidence="2" type="ORF">OIDMADRAFT_105580</name>
</gene>
<dbReference type="STRING" id="913774.A0A0C3CGT3"/>
<dbReference type="PIRSF" id="PIRSF016184">
    <property type="entry name" value="PhzC_PhzF"/>
    <property type="match status" value="1"/>
</dbReference>
<dbReference type="InterPro" id="IPR003719">
    <property type="entry name" value="Phenazine_PhzF-like"/>
</dbReference>
<dbReference type="Pfam" id="PF02567">
    <property type="entry name" value="PhzC-PhzF"/>
    <property type="match status" value="1"/>
</dbReference>
<dbReference type="FunCoup" id="A0A0C3CGT3">
    <property type="interactions" value="164"/>
</dbReference>
<name>A0A0C3CGT3_OIDMZ</name>
<reference evidence="3" key="2">
    <citation type="submission" date="2015-01" db="EMBL/GenBank/DDBJ databases">
        <title>Evolutionary Origins and Diversification of the Mycorrhizal Mutualists.</title>
        <authorList>
            <consortium name="DOE Joint Genome Institute"/>
            <consortium name="Mycorrhizal Genomics Consortium"/>
            <person name="Kohler A."/>
            <person name="Kuo A."/>
            <person name="Nagy L.G."/>
            <person name="Floudas D."/>
            <person name="Copeland A."/>
            <person name="Barry K.W."/>
            <person name="Cichocki N."/>
            <person name="Veneault-Fourrey C."/>
            <person name="LaButti K."/>
            <person name="Lindquist E.A."/>
            <person name="Lipzen A."/>
            <person name="Lundell T."/>
            <person name="Morin E."/>
            <person name="Murat C."/>
            <person name="Riley R."/>
            <person name="Ohm R."/>
            <person name="Sun H."/>
            <person name="Tunlid A."/>
            <person name="Henrissat B."/>
            <person name="Grigoriev I.V."/>
            <person name="Hibbett D.S."/>
            <person name="Martin F."/>
        </authorList>
    </citation>
    <scope>NUCLEOTIDE SEQUENCE [LARGE SCALE GENOMIC DNA]</scope>
    <source>
        <strain evidence="3">Zn</strain>
    </source>
</reference>
<dbReference type="NCBIfam" id="TIGR00654">
    <property type="entry name" value="PhzF_family"/>
    <property type="match status" value="1"/>
</dbReference>
<sequence>MELPFTTLDVFTKTRYMGNPVAIVQVPAESKTHLTQSQKQAIAGEFNLSEIVFMHLPPVGSTFNEIIIDIFASRTEVPFAGHPTIGSAAYLLNVRSKTTSTIVTKAGRIPIKLDEETREVKAVIPQTFHIHAVKYTSELTPQPAETTSIVNGMSFILVPLPDLETLEKADRNLHNEHYEPLSLDEGWRNGLLGTMYYVPQGEDRFNRRRYRTRMFSFREDPGTGSASSALGCYLAGKIPASEGKGPFQFAFEQGVEMGRRNEISVEVIRGDGGEGIEKVILSGRAVKVMEGTLTV</sequence>
<accession>A0A0C3CGT3</accession>
<dbReference type="Gene3D" id="3.10.310.10">
    <property type="entry name" value="Diaminopimelate Epimerase, Chain A, domain 1"/>
    <property type="match status" value="2"/>
</dbReference>
<dbReference type="PANTHER" id="PTHR13774:SF32">
    <property type="entry name" value="ANTISENSE-ENHANCING SEQUENCE 1"/>
    <property type="match status" value="1"/>
</dbReference>
<dbReference type="HOGENOM" id="CLU_048756_1_0_1"/>
<evidence type="ECO:0008006" key="4">
    <source>
        <dbReference type="Google" id="ProtNLM"/>
    </source>
</evidence>